<dbReference type="RefSeq" id="WP_255332773.1">
    <property type="nucleotide sequence ID" value="NZ_VOTZ01000014.1"/>
</dbReference>
<accession>A0ABD4TMH9</accession>
<feature type="domain" description="Alpha-galactosidase NEW3" evidence="2">
    <location>
        <begin position="365"/>
        <end position="433"/>
    </location>
</feature>
<organism evidence="3 4">
    <name type="scientific">Methanocalculus taiwanensis</name>
    <dbReference type="NCBI Taxonomy" id="106207"/>
    <lineage>
        <taxon>Archaea</taxon>
        <taxon>Methanobacteriati</taxon>
        <taxon>Methanobacteriota</taxon>
        <taxon>Stenosarchaea group</taxon>
        <taxon>Methanomicrobia</taxon>
        <taxon>Methanomicrobiales</taxon>
        <taxon>Methanocalculaceae</taxon>
        <taxon>Methanocalculus</taxon>
    </lineage>
</organism>
<proteinExistence type="predicted"/>
<keyword evidence="1" id="KW-1133">Transmembrane helix</keyword>
<name>A0ABD4TMH9_9EURY</name>
<evidence type="ECO:0000259" key="2">
    <source>
        <dbReference type="Pfam" id="PF10633"/>
    </source>
</evidence>
<evidence type="ECO:0000256" key="1">
    <source>
        <dbReference type="SAM" id="Phobius"/>
    </source>
</evidence>
<keyword evidence="4" id="KW-1185">Reference proteome</keyword>
<dbReference type="InterPro" id="IPR018905">
    <property type="entry name" value="A-galactase_NEW3"/>
</dbReference>
<sequence>MIRRLIIIGLIFCILIPGIASANTDTNKQYSISTPFPGRVVEAGTVSSFPITIESVGMGETGRLWVHTFSGTTANWEFYFVKDGSEVTQVTLPAGTKETVTLEVETDSQTPIGEYRVKVYVGDATLWLTIHIDSTHRGEDGYLTLRTVDEIGQPVGGVLVEVKPSTGGNDPILLTSANDGTLKTVISPREYLVSIEKEGYIPPPAVTTRVRAGMTEDLSDLYLQTRDTALDATWETYAVAVTPGSSTTIDISLENIGRAGATFVPGTEDVPEGWSVRYRITTGTGTTTQDISALYLAPGDKRDIQMVVTPKYREEIGSFTFRSVITAPTGDRYTGEIEASVRGSHGMEVSLDRYLLETTGSNPLEFQVTVRNSGTAGDLTAVIPEISAPTGWNAEIIPETVAGIAPGERAVFDISLIPPSNVVASEYKFTMKIGSDQAVVEDDFRVNVKEGSFAAILGVLLLILVAGGIYLGFRRHQRR</sequence>
<keyword evidence="1" id="KW-0812">Transmembrane</keyword>
<evidence type="ECO:0000313" key="3">
    <source>
        <dbReference type="EMBL" id="MCQ1538822.1"/>
    </source>
</evidence>
<dbReference type="InterPro" id="IPR013783">
    <property type="entry name" value="Ig-like_fold"/>
</dbReference>
<feature type="transmembrane region" description="Helical" evidence="1">
    <location>
        <begin position="453"/>
        <end position="473"/>
    </location>
</feature>
<keyword evidence="1" id="KW-0472">Membrane</keyword>
<protein>
    <recommendedName>
        <fullName evidence="2">Alpha-galactosidase NEW3 domain-containing protein</fullName>
    </recommendedName>
</protein>
<dbReference type="AlphaFoldDB" id="A0ABD4TMH9"/>
<gene>
    <name evidence="3" type="ORF">FTO68_07465</name>
</gene>
<evidence type="ECO:0000313" key="4">
    <source>
        <dbReference type="Proteomes" id="UP001524383"/>
    </source>
</evidence>
<dbReference type="Proteomes" id="UP001524383">
    <property type="component" value="Unassembled WGS sequence"/>
</dbReference>
<dbReference type="PANTHER" id="PTHR39198:SF1">
    <property type="entry name" value="ALPHA-GALACTOSIDASE NEW3 DOMAIN-CONTAINING PROTEIN"/>
    <property type="match status" value="1"/>
</dbReference>
<dbReference type="EMBL" id="VOTZ01000014">
    <property type="protein sequence ID" value="MCQ1538822.1"/>
    <property type="molecule type" value="Genomic_DNA"/>
</dbReference>
<dbReference type="PANTHER" id="PTHR39198">
    <property type="entry name" value="HYPOTHETICAL MEMBRANE PROTEIN, CONSERVED"/>
    <property type="match status" value="1"/>
</dbReference>
<reference evidence="3 4" key="1">
    <citation type="submission" date="2019-08" db="EMBL/GenBank/DDBJ databases">
        <authorList>
            <person name="Chen S.-C."/>
            <person name="Lai M.-C."/>
            <person name="You Y.-T."/>
        </authorList>
    </citation>
    <scope>NUCLEOTIDE SEQUENCE [LARGE SCALE GENOMIC DNA]</scope>
    <source>
        <strain evidence="3 4">P2F9704a</strain>
    </source>
</reference>
<dbReference type="Pfam" id="PF10633">
    <property type="entry name" value="NPCBM_assoc"/>
    <property type="match status" value="1"/>
</dbReference>
<comment type="caution">
    <text evidence="3">The sequence shown here is derived from an EMBL/GenBank/DDBJ whole genome shotgun (WGS) entry which is preliminary data.</text>
</comment>
<dbReference type="Gene3D" id="2.60.40.10">
    <property type="entry name" value="Immunoglobulins"/>
    <property type="match status" value="1"/>
</dbReference>